<evidence type="ECO:0000256" key="2">
    <source>
        <dbReference type="ARBA" id="ARBA00022989"/>
    </source>
</evidence>
<dbReference type="Pfam" id="PF07690">
    <property type="entry name" value="MFS_1"/>
    <property type="match status" value="1"/>
</dbReference>
<dbReference type="Proteomes" id="UP000183529">
    <property type="component" value="Unassembled WGS sequence"/>
</dbReference>
<feature type="transmembrane region" description="Helical" evidence="4">
    <location>
        <begin position="364"/>
        <end position="385"/>
    </location>
</feature>
<gene>
    <name evidence="6" type="ORF">SAMN05216550_102159</name>
</gene>
<feature type="transmembrane region" description="Helical" evidence="4">
    <location>
        <begin position="112"/>
        <end position="132"/>
    </location>
</feature>
<sequence length="434" mass="44437">MEYAQGRAAPHRWKVLSVGVAANASFAAAFSGIPATAVLIRSGYRIDTGALGLLLGMLGLGIVLSELPWGMLTDRWGDRRVLLTGLVSTAAALLAMAVWVTPTAARVPGLPLVEAGFLAIGLLGGSVNGSSGRAVMAWFGPAERGLAMSIRQTAVPTGAGIGALLLPPLAQHAGFVWMYGALAAMCLASAILTMLWVREPDALPVTPTANAAAASDPTVSPLRSAPVWRVAIGIAALCMPQVAVISFASVFLHDFGHMHGVAIGAALAAVQGGAAVMRVWSGRWTDRRGNRNAYLRACAALTVGLFVLLAISTALVGNTGQGVQSAAALSALFVLLVAGGIAASAWHGVAYTELATQAGHSRTGTALAMGNSGAFLAFWLVPSAIPVLLSAFGWPAVWLAGAACAALAWPAFARTPLARQQSRASRGARQRVSV</sequence>
<feature type="transmembrane region" description="Helical" evidence="4">
    <location>
        <begin position="20"/>
        <end position="44"/>
    </location>
</feature>
<dbReference type="InterPro" id="IPR052952">
    <property type="entry name" value="MFS-Transporter"/>
</dbReference>
<feature type="domain" description="Major facilitator superfamily (MFS) profile" evidence="5">
    <location>
        <begin position="15"/>
        <end position="419"/>
    </location>
</feature>
<feature type="transmembrane region" description="Helical" evidence="4">
    <location>
        <begin position="328"/>
        <end position="352"/>
    </location>
</feature>
<evidence type="ECO:0000259" key="5">
    <source>
        <dbReference type="PROSITE" id="PS50850"/>
    </source>
</evidence>
<protein>
    <submittedName>
        <fullName evidence="6">Nitrate/nitrite transporter NarK</fullName>
    </submittedName>
</protein>
<dbReference type="InterPro" id="IPR036259">
    <property type="entry name" value="MFS_trans_sf"/>
</dbReference>
<feature type="transmembrane region" description="Helical" evidence="4">
    <location>
        <begin position="258"/>
        <end position="281"/>
    </location>
</feature>
<keyword evidence="1 4" id="KW-0812">Transmembrane</keyword>
<dbReference type="EMBL" id="FNZM01000002">
    <property type="protein sequence ID" value="SEJ03213.1"/>
    <property type="molecule type" value="Genomic_DNA"/>
</dbReference>
<feature type="transmembrane region" description="Helical" evidence="4">
    <location>
        <begin position="176"/>
        <end position="197"/>
    </location>
</feature>
<reference evidence="6 7" key="1">
    <citation type="submission" date="2016-10" db="EMBL/GenBank/DDBJ databases">
        <authorList>
            <person name="Varghese N."/>
            <person name="Submissions S."/>
        </authorList>
    </citation>
    <scope>NUCLEOTIDE SEQUENCE [LARGE SCALE GENOMIC DNA]</scope>
    <source>
        <strain evidence="6 7">LMG 22274</strain>
    </source>
</reference>
<feature type="transmembrane region" description="Helical" evidence="4">
    <location>
        <begin position="81"/>
        <end position="100"/>
    </location>
</feature>
<evidence type="ECO:0000256" key="3">
    <source>
        <dbReference type="ARBA" id="ARBA00023136"/>
    </source>
</evidence>
<feature type="transmembrane region" description="Helical" evidence="4">
    <location>
        <begin position="153"/>
        <end position="170"/>
    </location>
</feature>
<dbReference type="GO" id="GO:0022857">
    <property type="term" value="F:transmembrane transporter activity"/>
    <property type="evidence" value="ECO:0007669"/>
    <property type="project" value="InterPro"/>
</dbReference>
<proteinExistence type="predicted"/>
<feature type="transmembrane region" description="Helical" evidence="4">
    <location>
        <begin position="391"/>
        <end position="413"/>
    </location>
</feature>
<comment type="caution">
    <text evidence="6">The sequence shown here is derived from an EMBL/GenBank/DDBJ whole genome shotgun (WGS) entry which is preliminary data.</text>
</comment>
<dbReference type="PANTHER" id="PTHR23527:SF1">
    <property type="entry name" value="BLL3282 PROTEIN"/>
    <property type="match status" value="1"/>
</dbReference>
<dbReference type="Gene3D" id="1.20.1250.20">
    <property type="entry name" value="MFS general substrate transporter like domains"/>
    <property type="match status" value="2"/>
</dbReference>
<keyword evidence="3 4" id="KW-0472">Membrane</keyword>
<accession>A0AAQ1GBV8</accession>
<dbReference type="AlphaFoldDB" id="A0AAQ1GBV8"/>
<dbReference type="PROSITE" id="PS50850">
    <property type="entry name" value="MFS"/>
    <property type="match status" value="1"/>
</dbReference>
<keyword evidence="2 4" id="KW-1133">Transmembrane helix</keyword>
<feature type="transmembrane region" description="Helical" evidence="4">
    <location>
        <begin position="293"/>
        <end position="316"/>
    </location>
</feature>
<evidence type="ECO:0000256" key="1">
    <source>
        <dbReference type="ARBA" id="ARBA00022692"/>
    </source>
</evidence>
<feature type="transmembrane region" description="Helical" evidence="4">
    <location>
        <begin position="230"/>
        <end position="252"/>
    </location>
</feature>
<evidence type="ECO:0000313" key="6">
    <source>
        <dbReference type="EMBL" id="SEJ03213.1"/>
    </source>
</evidence>
<dbReference type="PANTHER" id="PTHR23527">
    <property type="entry name" value="BLL3282 PROTEIN"/>
    <property type="match status" value="1"/>
</dbReference>
<name>A0AAQ1GBV8_9BURK</name>
<dbReference type="InterPro" id="IPR011701">
    <property type="entry name" value="MFS"/>
</dbReference>
<dbReference type="InterPro" id="IPR020846">
    <property type="entry name" value="MFS_dom"/>
</dbReference>
<organism evidence="6 7">
    <name type="scientific">Paraburkholderia tropica</name>
    <dbReference type="NCBI Taxonomy" id="92647"/>
    <lineage>
        <taxon>Bacteria</taxon>
        <taxon>Pseudomonadati</taxon>
        <taxon>Pseudomonadota</taxon>
        <taxon>Betaproteobacteria</taxon>
        <taxon>Burkholderiales</taxon>
        <taxon>Burkholderiaceae</taxon>
        <taxon>Paraburkholderia</taxon>
    </lineage>
</organism>
<feature type="transmembrane region" description="Helical" evidence="4">
    <location>
        <begin position="50"/>
        <end position="69"/>
    </location>
</feature>
<dbReference type="SUPFAM" id="SSF103473">
    <property type="entry name" value="MFS general substrate transporter"/>
    <property type="match status" value="1"/>
</dbReference>
<evidence type="ECO:0000256" key="4">
    <source>
        <dbReference type="SAM" id="Phobius"/>
    </source>
</evidence>
<evidence type="ECO:0000313" key="7">
    <source>
        <dbReference type="Proteomes" id="UP000183529"/>
    </source>
</evidence>